<reference evidence="2 3" key="1">
    <citation type="submission" date="2021-02" db="EMBL/GenBank/DDBJ databases">
        <title>Complete genome of Desulfoluna sp. strain ASN36.</title>
        <authorList>
            <person name="Takahashi A."/>
            <person name="Kojima H."/>
            <person name="Fukui M."/>
        </authorList>
    </citation>
    <scope>NUCLEOTIDE SEQUENCE [LARGE SCALE GENOMIC DNA]</scope>
    <source>
        <strain evidence="2 3">ASN36</strain>
    </source>
</reference>
<dbReference type="PANTHER" id="PTHR33336:SF15">
    <property type="entry name" value="ABM DOMAIN-CONTAINING PROTEIN"/>
    <property type="match status" value="1"/>
</dbReference>
<proteinExistence type="predicted"/>
<keyword evidence="2" id="KW-0503">Monooxygenase</keyword>
<dbReference type="GO" id="GO:0004497">
    <property type="term" value="F:monooxygenase activity"/>
    <property type="evidence" value="ECO:0007669"/>
    <property type="project" value="UniProtKB-KW"/>
</dbReference>
<sequence length="98" mass="10869">MSKIAVVAMFKAKAGQEDALGEALGSLVSPSRKDEGCISYDLHRSTDDRSVFVFYEQWESKELLDEHLAQPHLRAFGEKAGELLDGPADVKILEILSY</sequence>
<dbReference type="EMBL" id="AP024488">
    <property type="protein sequence ID" value="BCS96624.1"/>
    <property type="molecule type" value="Genomic_DNA"/>
</dbReference>
<name>A0ABN6F6K6_9BACT</name>
<dbReference type="Gene3D" id="3.30.70.100">
    <property type="match status" value="1"/>
</dbReference>
<dbReference type="PANTHER" id="PTHR33336">
    <property type="entry name" value="QUINOL MONOOXYGENASE YGIN-RELATED"/>
    <property type="match status" value="1"/>
</dbReference>
<keyword evidence="2" id="KW-0560">Oxidoreductase</keyword>
<evidence type="ECO:0000313" key="2">
    <source>
        <dbReference type="EMBL" id="BCS96624.1"/>
    </source>
</evidence>
<gene>
    <name evidence="2" type="ORF">DSLASN_22560</name>
</gene>
<dbReference type="Proteomes" id="UP001320148">
    <property type="component" value="Chromosome"/>
</dbReference>
<dbReference type="RefSeq" id="WP_236892922.1">
    <property type="nucleotide sequence ID" value="NZ_AP024488.1"/>
</dbReference>
<dbReference type="PROSITE" id="PS51725">
    <property type="entry name" value="ABM"/>
    <property type="match status" value="1"/>
</dbReference>
<dbReference type="InterPro" id="IPR011008">
    <property type="entry name" value="Dimeric_a/b-barrel"/>
</dbReference>
<protein>
    <submittedName>
        <fullName evidence="2">Antibiotic biosynthesis monooxygenase</fullName>
    </submittedName>
</protein>
<keyword evidence="3" id="KW-1185">Reference proteome</keyword>
<dbReference type="SUPFAM" id="SSF54909">
    <property type="entry name" value="Dimeric alpha+beta barrel"/>
    <property type="match status" value="1"/>
</dbReference>
<accession>A0ABN6F6K6</accession>
<feature type="domain" description="ABM" evidence="1">
    <location>
        <begin position="4"/>
        <end position="93"/>
    </location>
</feature>
<evidence type="ECO:0000313" key="3">
    <source>
        <dbReference type="Proteomes" id="UP001320148"/>
    </source>
</evidence>
<dbReference type="InterPro" id="IPR050744">
    <property type="entry name" value="AI-2_Isomerase_LsrG"/>
</dbReference>
<evidence type="ECO:0000259" key="1">
    <source>
        <dbReference type="PROSITE" id="PS51725"/>
    </source>
</evidence>
<dbReference type="Pfam" id="PF03992">
    <property type="entry name" value="ABM"/>
    <property type="match status" value="1"/>
</dbReference>
<organism evidence="2 3">
    <name type="scientific">Desulfoluna limicola</name>
    <dbReference type="NCBI Taxonomy" id="2810562"/>
    <lineage>
        <taxon>Bacteria</taxon>
        <taxon>Pseudomonadati</taxon>
        <taxon>Thermodesulfobacteriota</taxon>
        <taxon>Desulfobacteria</taxon>
        <taxon>Desulfobacterales</taxon>
        <taxon>Desulfolunaceae</taxon>
        <taxon>Desulfoluna</taxon>
    </lineage>
</organism>
<dbReference type="InterPro" id="IPR007138">
    <property type="entry name" value="ABM_dom"/>
</dbReference>